<name>A0A811TID7_9EURY</name>
<protein>
    <submittedName>
        <fullName evidence="1">Uncharacterized protein</fullName>
    </submittedName>
</protein>
<dbReference type="Proteomes" id="UP000612009">
    <property type="component" value="Unassembled WGS sequence"/>
</dbReference>
<reference evidence="1" key="1">
    <citation type="submission" date="2020-10" db="EMBL/GenBank/DDBJ databases">
        <authorList>
            <person name="Hahn C.J."/>
            <person name="Laso-Perez R."/>
            <person name="Vulcano F."/>
            <person name="Vaziourakis K.-M."/>
            <person name="Stokke R."/>
            <person name="Steen I.H."/>
            <person name="Teske A."/>
            <person name="Boetius A."/>
            <person name="Liebeke M."/>
            <person name="Amann R."/>
            <person name="Knittel K."/>
        </authorList>
    </citation>
    <scope>NUCLEOTIDE SEQUENCE</scope>
    <source>
        <strain evidence="1">Gfbio:e3339647-f889-4370-9287-4fb5cb688e4c:AG392J18_GoMArc1</strain>
    </source>
</reference>
<evidence type="ECO:0000313" key="1">
    <source>
        <dbReference type="EMBL" id="CAD6494575.1"/>
    </source>
</evidence>
<accession>A0A811TID7</accession>
<dbReference type="EMBL" id="CAJHIR010000062">
    <property type="protein sequence ID" value="CAD6494575.1"/>
    <property type="molecule type" value="Genomic_DNA"/>
</dbReference>
<comment type="caution">
    <text evidence="1">The sequence shown here is derived from an EMBL/GenBank/DDBJ whole genome shotgun (WGS) entry which is preliminary data.</text>
</comment>
<gene>
    <name evidence="1" type="ORF">LAKADJCE_00845</name>
</gene>
<dbReference type="AlphaFoldDB" id="A0A811TID7"/>
<evidence type="ECO:0000313" key="2">
    <source>
        <dbReference type="Proteomes" id="UP000612009"/>
    </source>
</evidence>
<sequence length="45" mass="4793">MFLGDDNVSNGLSQAYTKLAHEGLDLYTIMGIGDGGKHIVEGLLE</sequence>
<proteinExistence type="predicted"/>
<organism evidence="1 2">
    <name type="scientific">Candidatus Argoarchaeum ethanivorans</name>
    <dbReference type="NCBI Taxonomy" id="2608793"/>
    <lineage>
        <taxon>Archaea</taxon>
        <taxon>Methanobacteriati</taxon>
        <taxon>Methanobacteriota</taxon>
        <taxon>Stenosarchaea group</taxon>
        <taxon>Methanomicrobia</taxon>
        <taxon>Methanosarcinales</taxon>
        <taxon>Methanosarcinales incertae sedis</taxon>
        <taxon>GOM Arc I cluster</taxon>
        <taxon>Candidatus Argoarchaeum</taxon>
    </lineage>
</organism>